<dbReference type="PANTHER" id="PTHR43273">
    <property type="entry name" value="ANAEROBIC SULFATASE-MATURATING ENZYME HOMOLOG ASLB-RELATED"/>
    <property type="match status" value="1"/>
</dbReference>
<dbReference type="AlphaFoldDB" id="A0A852V383"/>
<dbReference type="InterPro" id="IPR023867">
    <property type="entry name" value="Sulphatase_maturase_rSAM"/>
</dbReference>
<evidence type="ECO:0000256" key="3">
    <source>
        <dbReference type="ARBA" id="ARBA00023004"/>
    </source>
</evidence>
<evidence type="ECO:0000256" key="2">
    <source>
        <dbReference type="ARBA" id="ARBA00022723"/>
    </source>
</evidence>
<dbReference type="PROSITE" id="PS51918">
    <property type="entry name" value="RADICAL_SAM"/>
    <property type="match status" value="1"/>
</dbReference>
<dbReference type="Pfam" id="PF04055">
    <property type="entry name" value="Radical_SAM"/>
    <property type="match status" value="1"/>
</dbReference>
<dbReference type="CDD" id="cd01335">
    <property type="entry name" value="Radical_SAM"/>
    <property type="match status" value="1"/>
</dbReference>
<dbReference type="InterPro" id="IPR026335">
    <property type="entry name" value="rSAM_SPASM_FxsB"/>
</dbReference>
<keyword evidence="1" id="KW-0949">S-adenosyl-L-methionine</keyword>
<evidence type="ECO:0000256" key="4">
    <source>
        <dbReference type="ARBA" id="ARBA00023014"/>
    </source>
</evidence>
<dbReference type="GO" id="GO:0051536">
    <property type="term" value="F:iron-sulfur cluster binding"/>
    <property type="evidence" value="ECO:0007669"/>
    <property type="project" value="UniProtKB-KW"/>
</dbReference>
<dbReference type="SFLD" id="SFLDG01386">
    <property type="entry name" value="main_SPASM_domain-containing"/>
    <property type="match status" value="1"/>
</dbReference>
<dbReference type="Proteomes" id="UP000576393">
    <property type="component" value="Unassembled WGS sequence"/>
</dbReference>
<comment type="caution">
    <text evidence="6">The sequence shown here is derived from an EMBL/GenBank/DDBJ whole genome shotgun (WGS) entry which is preliminary data.</text>
</comment>
<organism evidence="6 7">
    <name type="scientific">Streptosporangium sandarakinum</name>
    <dbReference type="NCBI Taxonomy" id="1260955"/>
    <lineage>
        <taxon>Bacteria</taxon>
        <taxon>Bacillati</taxon>
        <taxon>Actinomycetota</taxon>
        <taxon>Actinomycetes</taxon>
        <taxon>Streptosporangiales</taxon>
        <taxon>Streptosporangiaceae</taxon>
        <taxon>Streptosporangium</taxon>
    </lineage>
</organism>
<name>A0A852V383_9ACTN</name>
<protein>
    <recommendedName>
        <fullName evidence="5">Radical SAM core domain-containing protein</fullName>
    </recommendedName>
</protein>
<dbReference type="InterPro" id="IPR058240">
    <property type="entry name" value="rSAM_sf"/>
</dbReference>
<dbReference type="EMBL" id="JACCCO010000001">
    <property type="protein sequence ID" value="NYF40701.1"/>
    <property type="molecule type" value="Genomic_DNA"/>
</dbReference>
<dbReference type="GO" id="GO:0016491">
    <property type="term" value="F:oxidoreductase activity"/>
    <property type="evidence" value="ECO:0007669"/>
    <property type="project" value="InterPro"/>
</dbReference>
<reference evidence="6 7" key="1">
    <citation type="submission" date="2020-07" db="EMBL/GenBank/DDBJ databases">
        <title>Sequencing the genomes of 1000 actinobacteria strains.</title>
        <authorList>
            <person name="Klenk H.-P."/>
        </authorList>
    </citation>
    <scope>NUCLEOTIDE SEQUENCE [LARGE SCALE GENOMIC DNA]</scope>
    <source>
        <strain evidence="6 7">DSM 45763</strain>
    </source>
</reference>
<dbReference type="SFLD" id="SFLDG01072">
    <property type="entry name" value="dehydrogenase_like"/>
    <property type="match status" value="1"/>
</dbReference>
<evidence type="ECO:0000313" key="7">
    <source>
        <dbReference type="Proteomes" id="UP000576393"/>
    </source>
</evidence>
<dbReference type="InterPro" id="IPR013785">
    <property type="entry name" value="Aldolase_TIM"/>
</dbReference>
<dbReference type="RefSeq" id="WP_312873245.1">
    <property type="nucleotide sequence ID" value="NZ_JACCCO010000001.1"/>
</dbReference>
<dbReference type="GO" id="GO:0046872">
    <property type="term" value="F:metal ion binding"/>
    <property type="evidence" value="ECO:0007669"/>
    <property type="project" value="UniProtKB-KW"/>
</dbReference>
<dbReference type="PANTHER" id="PTHR43273:SF8">
    <property type="entry name" value="RADICAL SAM DOMAIN PROTEIN"/>
    <property type="match status" value="1"/>
</dbReference>
<dbReference type="NCBIfam" id="TIGR04269">
    <property type="entry name" value="SAM_SPASM_FxsB"/>
    <property type="match status" value="1"/>
</dbReference>
<evidence type="ECO:0000259" key="5">
    <source>
        <dbReference type="PROSITE" id="PS51918"/>
    </source>
</evidence>
<accession>A0A852V383</accession>
<proteinExistence type="predicted"/>
<dbReference type="SFLD" id="SFLDG01067">
    <property type="entry name" value="SPASM/twitch_domain_containing"/>
    <property type="match status" value="1"/>
</dbReference>
<keyword evidence="4" id="KW-0411">Iron-sulfur</keyword>
<evidence type="ECO:0000256" key="1">
    <source>
        <dbReference type="ARBA" id="ARBA00022691"/>
    </source>
</evidence>
<dbReference type="Gene3D" id="3.20.20.70">
    <property type="entry name" value="Aldolase class I"/>
    <property type="match status" value="1"/>
</dbReference>
<keyword evidence="7" id="KW-1185">Reference proteome</keyword>
<keyword evidence="3" id="KW-0408">Iron</keyword>
<dbReference type="SFLD" id="SFLDS00029">
    <property type="entry name" value="Radical_SAM"/>
    <property type="match status" value="1"/>
</dbReference>
<evidence type="ECO:0000313" key="6">
    <source>
        <dbReference type="EMBL" id="NYF40701.1"/>
    </source>
</evidence>
<gene>
    <name evidence="6" type="ORF">HDA43_002860</name>
</gene>
<feature type="domain" description="Radical SAM core" evidence="5">
    <location>
        <begin position="33"/>
        <end position="267"/>
    </location>
</feature>
<dbReference type="InterPro" id="IPR007197">
    <property type="entry name" value="rSAM"/>
</dbReference>
<keyword evidence="2" id="KW-0479">Metal-binding</keyword>
<sequence>MAIRAQRPFLAEGGKEWPATLDVPALTAAGWRPTPFREFIVKVHSRCDLACDYCYVYEMADQTWRSRPVRMSPRIADRVAARVAEHVRSHGLTAVRVVLHGGEPLLAGPATIRRLVDALRAEVGPTARTDVVVQTNAVRLTEDYLRLFDELGVRVGVSLDGTAEAHDRHRRRADGGGSHASVRAALERLTSPRHRHLFVGLLCAVDLRNDPLDTYEALTEFRPPVVDLLLPHGNWDAPPPGRGPDRSATPYGDWLVAVFDRWYREPRQRTRVRLFGEILHLLFGGASTSEAIGLSPVGVLVVETDGSIEQSDVLKSAYHGAPHTGLHVDRDPFDAVLSLPAVVARQLGAGALSATCRACPVHRVCGAGLYAHRYRSGTGFANPSVYCPDLFRLVTHVKRTVEADLAVRLGRP</sequence>
<dbReference type="SUPFAM" id="SSF102114">
    <property type="entry name" value="Radical SAM enzymes"/>
    <property type="match status" value="1"/>
</dbReference>